<dbReference type="SUPFAM" id="SSF52172">
    <property type="entry name" value="CheY-like"/>
    <property type="match status" value="1"/>
</dbReference>
<reference evidence="3 4" key="1">
    <citation type="submission" date="2020-01" db="EMBL/GenBank/DDBJ databases">
        <authorList>
            <person name="Kim M.K."/>
        </authorList>
    </citation>
    <scope>NUCLEOTIDE SEQUENCE [LARGE SCALE GENOMIC DNA]</scope>
    <source>
        <strain evidence="3 4">BT213</strain>
    </source>
</reference>
<dbReference type="PANTHER" id="PTHR44520">
    <property type="entry name" value="RESPONSE REGULATOR RCP1-RELATED"/>
    <property type="match status" value="1"/>
</dbReference>
<organism evidence="3 4">
    <name type="scientific">Pontibacter fetidus</name>
    <dbReference type="NCBI Taxonomy" id="2700082"/>
    <lineage>
        <taxon>Bacteria</taxon>
        <taxon>Pseudomonadati</taxon>
        <taxon>Bacteroidota</taxon>
        <taxon>Cytophagia</taxon>
        <taxon>Cytophagales</taxon>
        <taxon>Hymenobacteraceae</taxon>
        <taxon>Pontibacter</taxon>
    </lineage>
</organism>
<dbReference type="InterPro" id="IPR011006">
    <property type="entry name" value="CheY-like_superfamily"/>
</dbReference>
<dbReference type="PANTHER" id="PTHR44520:SF2">
    <property type="entry name" value="RESPONSE REGULATOR RCP1"/>
    <property type="match status" value="1"/>
</dbReference>
<comment type="caution">
    <text evidence="3">The sequence shown here is derived from an EMBL/GenBank/DDBJ whole genome shotgun (WGS) entry which is preliminary data.</text>
</comment>
<accession>A0A6B2GXJ1</accession>
<dbReference type="SMART" id="SM00448">
    <property type="entry name" value="REC"/>
    <property type="match status" value="1"/>
</dbReference>
<feature type="modified residue" description="4-aspartylphosphate" evidence="1">
    <location>
        <position position="68"/>
    </location>
</feature>
<dbReference type="PROSITE" id="PS50110">
    <property type="entry name" value="RESPONSE_REGULATORY"/>
    <property type="match status" value="1"/>
</dbReference>
<dbReference type="AlphaFoldDB" id="A0A6B2GXJ1"/>
<feature type="domain" description="Response regulatory" evidence="2">
    <location>
        <begin position="6"/>
        <end position="137"/>
    </location>
</feature>
<dbReference type="EMBL" id="JAAEAA010000007">
    <property type="protein sequence ID" value="NDK55659.1"/>
    <property type="molecule type" value="Genomic_DNA"/>
</dbReference>
<keyword evidence="4" id="KW-1185">Reference proteome</keyword>
<dbReference type="InterPro" id="IPR052893">
    <property type="entry name" value="TCS_response_regulator"/>
</dbReference>
<protein>
    <submittedName>
        <fullName evidence="3">Response regulator</fullName>
    </submittedName>
</protein>
<dbReference type="Proteomes" id="UP000478546">
    <property type="component" value="Unassembled WGS sequence"/>
</dbReference>
<gene>
    <name evidence="3" type="ORF">GWO68_07015</name>
</gene>
<evidence type="ECO:0000259" key="2">
    <source>
        <dbReference type="PROSITE" id="PS50110"/>
    </source>
</evidence>
<dbReference type="InterPro" id="IPR001789">
    <property type="entry name" value="Sig_transdc_resp-reg_receiver"/>
</dbReference>
<dbReference type="Gene3D" id="3.40.50.2300">
    <property type="match status" value="1"/>
</dbReference>
<proteinExistence type="predicted"/>
<dbReference type="Pfam" id="PF00072">
    <property type="entry name" value="Response_reg"/>
    <property type="match status" value="1"/>
</dbReference>
<dbReference type="GO" id="GO:0000160">
    <property type="term" value="P:phosphorelay signal transduction system"/>
    <property type="evidence" value="ECO:0007669"/>
    <property type="project" value="InterPro"/>
</dbReference>
<evidence type="ECO:0000313" key="3">
    <source>
        <dbReference type="EMBL" id="NDK55659.1"/>
    </source>
</evidence>
<keyword evidence="1" id="KW-0597">Phosphoprotein</keyword>
<evidence type="ECO:0000313" key="4">
    <source>
        <dbReference type="Proteomes" id="UP000478546"/>
    </source>
</evidence>
<evidence type="ECO:0000256" key="1">
    <source>
        <dbReference type="PROSITE-ProRule" id="PRU00169"/>
    </source>
</evidence>
<sequence>MKKIASILLVDDDETTNYISKLIITRAGLTDELLIAMNGREAIELLNERCQEATSTGVNKVPQLVLLDINMPVMDGFMFLDALQSVEGFDKDAVVVAVLTTSLDARDIAKVKNLGVTEFISKPLTKESLEKLIDRHFDVTL</sequence>
<dbReference type="RefSeq" id="WP_162345721.1">
    <property type="nucleotide sequence ID" value="NZ_JAAEAA010000007.1"/>
</dbReference>
<name>A0A6B2GXJ1_9BACT</name>